<dbReference type="EMBL" id="QXBN01000018">
    <property type="protein sequence ID" value="RIT33870.1"/>
    <property type="molecule type" value="Genomic_DNA"/>
</dbReference>
<accession>A0ABD7HJZ1</accession>
<name>A0ABD7HJZ1_9MYCO</name>
<dbReference type="AlphaFoldDB" id="A0ABD7HJZ1"/>
<comment type="caution">
    <text evidence="1">The sequence shown here is derived from an EMBL/GenBank/DDBJ whole genome shotgun (WGS) entry which is preliminary data.</text>
</comment>
<sequence>MTLQLDPTFGDDVAAVVSAEPEPPGNVALPAGGLVAEAWKRSPDGQGWFRRWHGRIFPVPAARRDLAVRCGGVQIFEDSGVTAFVRTVDVTPETGLLTVDGAAALATALAEAAQYSEALEAADNQ</sequence>
<proteinExistence type="predicted"/>
<evidence type="ECO:0000313" key="2">
    <source>
        <dbReference type="Proteomes" id="UP000284557"/>
    </source>
</evidence>
<dbReference type="Proteomes" id="UP000284557">
    <property type="component" value="Unassembled WGS sequence"/>
</dbReference>
<gene>
    <name evidence="1" type="ORF">D2E76_21000</name>
</gene>
<evidence type="ECO:0000313" key="1">
    <source>
        <dbReference type="EMBL" id="RIT33870.1"/>
    </source>
</evidence>
<reference evidence="1 2" key="1">
    <citation type="submission" date="2018-08" db="EMBL/GenBank/DDBJ databases">
        <title>Linezolid Resistance in Mycobacterium abscessus: MIC Distribution and Comprehensive Investigation of Resistance Mechanisms.</title>
        <authorList>
            <person name="Ye M."/>
            <person name="Xu L."/>
            <person name="Zou Y."/>
            <person name="Li B."/>
            <person name="Guo Q."/>
            <person name="Zhang Y."/>
            <person name="Zhan M."/>
            <person name="Xu B."/>
            <person name="Yu F."/>
            <person name="Zhang Z."/>
            <person name="Chu H."/>
        </authorList>
    </citation>
    <scope>NUCLEOTIDE SEQUENCE [LARGE SCALE GENOMIC DNA]</scope>
    <source>
        <strain evidence="1 2">G143</strain>
    </source>
</reference>
<organism evidence="1 2">
    <name type="scientific">Mycobacteroides abscessus</name>
    <dbReference type="NCBI Taxonomy" id="36809"/>
    <lineage>
        <taxon>Bacteria</taxon>
        <taxon>Bacillati</taxon>
        <taxon>Actinomycetota</taxon>
        <taxon>Actinomycetes</taxon>
        <taxon>Mycobacteriales</taxon>
        <taxon>Mycobacteriaceae</taxon>
        <taxon>Mycobacteroides</taxon>
    </lineage>
</organism>
<protein>
    <submittedName>
        <fullName evidence="1">Uncharacterized protein</fullName>
    </submittedName>
</protein>
<dbReference type="RefSeq" id="WP_100521935.1">
    <property type="nucleotide sequence ID" value="NZ_QXAD01000001.1"/>
</dbReference>